<keyword evidence="15" id="KW-1185">Reference proteome</keyword>
<evidence type="ECO:0000256" key="6">
    <source>
        <dbReference type="ARBA" id="ARBA00022512"/>
    </source>
</evidence>
<dbReference type="Pfam" id="PF04043">
    <property type="entry name" value="PMEI"/>
    <property type="match status" value="1"/>
</dbReference>
<dbReference type="GO" id="GO:0042545">
    <property type="term" value="P:cell wall modification"/>
    <property type="evidence" value="ECO:0007669"/>
    <property type="project" value="InterPro"/>
</dbReference>
<evidence type="ECO:0000256" key="11">
    <source>
        <dbReference type="ARBA" id="ARBA00047928"/>
    </source>
</evidence>
<dbReference type="InterPro" id="IPR006501">
    <property type="entry name" value="Pectinesterase_inhib_dom"/>
</dbReference>
<name>A0A1S2YGC4_CICAR</name>
<comment type="pathway">
    <text evidence="2">Glycan metabolism; pectin degradation; 2-dehydro-3-deoxy-D-gluconate from pectin: step 1/5.</text>
</comment>
<evidence type="ECO:0000256" key="5">
    <source>
        <dbReference type="ARBA" id="ARBA00013229"/>
    </source>
</evidence>
<dbReference type="Gene3D" id="1.20.140.40">
    <property type="entry name" value="Invertase/pectin methylesterase inhibitor family protein"/>
    <property type="match status" value="1"/>
</dbReference>
<dbReference type="OrthoDB" id="2019149at2759"/>
<keyword evidence="9" id="KW-1015">Disulfide bond</keyword>
<reference evidence="16" key="2">
    <citation type="submission" date="2025-08" db="UniProtKB">
        <authorList>
            <consortium name="RefSeq"/>
        </authorList>
    </citation>
    <scope>IDENTIFICATION</scope>
    <source>
        <tissue evidence="16">Etiolated seedlings</tissue>
    </source>
</reference>
<feature type="chain" id="PRO_5011110673" description="pectinesterase" evidence="13">
    <location>
        <begin position="19"/>
        <end position="549"/>
    </location>
</feature>
<evidence type="ECO:0000256" key="13">
    <source>
        <dbReference type="SAM" id="SignalP"/>
    </source>
</evidence>
<dbReference type="FunFam" id="1.20.140.40:FF:000021">
    <property type="entry name" value="Probable pectinesterase/pectinesterase inhibitor 51"/>
    <property type="match status" value="1"/>
</dbReference>
<dbReference type="FunFam" id="2.160.20.10:FF:000001">
    <property type="entry name" value="Pectinesterase"/>
    <property type="match status" value="1"/>
</dbReference>
<dbReference type="GO" id="GO:0030599">
    <property type="term" value="F:pectinesterase activity"/>
    <property type="evidence" value="ECO:0007669"/>
    <property type="project" value="UniProtKB-EC"/>
</dbReference>
<proteinExistence type="inferred from homology"/>
<evidence type="ECO:0000256" key="1">
    <source>
        <dbReference type="ARBA" id="ARBA00004191"/>
    </source>
</evidence>
<feature type="domain" description="Pectinesterase inhibitor" evidence="14">
    <location>
        <begin position="38"/>
        <end position="184"/>
    </location>
</feature>
<evidence type="ECO:0000256" key="7">
    <source>
        <dbReference type="ARBA" id="ARBA00022801"/>
    </source>
</evidence>
<evidence type="ECO:0000259" key="14">
    <source>
        <dbReference type="SMART" id="SM00856"/>
    </source>
</evidence>
<dbReference type="InterPro" id="IPR000070">
    <property type="entry name" value="Pectinesterase_cat"/>
</dbReference>
<comment type="catalytic activity">
    <reaction evidence="11">
        <text>[(1-&gt;4)-alpha-D-galacturonosyl methyl ester](n) + n H2O = [(1-&gt;4)-alpha-D-galacturonosyl](n) + n methanol + n H(+)</text>
        <dbReference type="Rhea" id="RHEA:22380"/>
        <dbReference type="Rhea" id="RHEA-COMP:14570"/>
        <dbReference type="Rhea" id="RHEA-COMP:14573"/>
        <dbReference type="ChEBI" id="CHEBI:15377"/>
        <dbReference type="ChEBI" id="CHEBI:15378"/>
        <dbReference type="ChEBI" id="CHEBI:17790"/>
        <dbReference type="ChEBI" id="CHEBI:140522"/>
        <dbReference type="ChEBI" id="CHEBI:140523"/>
        <dbReference type="EC" id="3.1.1.11"/>
    </reaction>
</comment>
<dbReference type="NCBIfam" id="TIGR01614">
    <property type="entry name" value="PME_inhib"/>
    <property type="match status" value="1"/>
</dbReference>
<dbReference type="GeneID" id="101494914"/>
<keyword evidence="13" id="KW-0732">Signal</keyword>
<evidence type="ECO:0000256" key="3">
    <source>
        <dbReference type="ARBA" id="ARBA00006027"/>
    </source>
</evidence>
<evidence type="ECO:0000313" key="16">
    <source>
        <dbReference type="RefSeq" id="XP_004503950.1"/>
    </source>
</evidence>
<protein>
    <recommendedName>
        <fullName evidence="5">pectinesterase</fullName>
        <ecNumber evidence="5">3.1.1.11</ecNumber>
    </recommendedName>
</protein>
<dbReference type="UniPathway" id="UPA00545">
    <property type="reaction ID" value="UER00823"/>
</dbReference>
<dbReference type="AlphaFoldDB" id="A0A1S2YGC4"/>
<dbReference type="InterPro" id="IPR012334">
    <property type="entry name" value="Pectin_lyas_fold"/>
</dbReference>
<dbReference type="SUPFAM" id="SSF101148">
    <property type="entry name" value="Plant invertase/pectin methylesterase inhibitor"/>
    <property type="match status" value="1"/>
</dbReference>
<dbReference type="SUPFAM" id="SSF51126">
    <property type="entry name" value="Pectin lyase-like"/>
    <property type="match status" value="1"/>
</dbReference>
<evidence type="ECO:0000256" key="10">
    <source>
        <dbReference type="ARBA" id="ARBA00023180"/>
    </source>
</evidence>
<organism evidence="15 16">
    <name type="scientific">Cicer arietinum</name>
    <name type="common">Chickpea</name>
    <name type="synonym">Garbanzo</name>
    <dbReference type="NCBI Taxonomy" id="3827"/>
    <lineage>
        <taxon>Eukaryota</taxon>
        <taxon>Viridiplantae</taxon>
        <taxon>Streptophyta</taxon>
        <taxon>Embryophyta</taxon>
        <taxon>Tracheophyta</taxon>
        <taxon>Spermatophyta</taxon>
        <taxon>Magnoliopsida</taxon>
        <taxon>eudicotyledons</taxon>
        <taxon>Gunneridae</taxon>
        <taxon>Pentapetalae</taxon>
        <taxon>rosids</taxon>
        <taxon>fabids</taxon>
        <taxon>Fabales</taxon>
        <taxon>Fabaceae</taxon>
        <taxon>Papilionoideae</taxon>
        <taxon>50 kb inversion clade</taxon>
        <taxon>NPAAA clade</taxon>
        <taxon>Hologalegina</taxon>
        <taxon>IRL clade</taxon>
        <taxon>Cicereae</taxon>
        <taxon>Cicer</taxon>
    </lineage>
</organism>
<reference evidence="15" key="1">
    <citation type="journal article" date="2013" name="Nat. Biotechnol.">
        <title>Draft genome sequence of chickpea (Cicer arietinum) provides a resource for trait improvement.</title>
        <authorList>
            <person name="Varshney R.K."/>
            <person name="Song C."/>
            <person name="Saxena R.K."/>
            <person name="Azam S."/>
            <person name="Yu S."/>
            <person name="Sharpe A.G."/>
            <person name="Cannon S."/>
            <person name="Baek J."/>
            <person name="Rosen B.D."/>
            <person name="Tar'an B."/>
            <person name="Millan T."/>
            <person name="Zhang X."/>
            <person name="Ramsay L.D."/>
            <person name="Iwata A."/>
            <person name="Wang Y."/>
            <person name="Nelson W."/>
            <person name="Farmer A.D."/>
            <person name="Gaur P.M."/>
            <person name="Soderlund C."/>
            <person name="Penmetsa R.V."/>
            <person name="Xu C."/>
            <person name="Bharti A.K."/>
            <person name="He W."/>
            <person name="Winter P."/>
            <person name="Zhao S."/>
            <person name="Hane J.K."/>
            <person name="Carrasquilla-Garcia N."/>
            <person name="Condie J.A."/>
            <person name="Upadhyaya H.D."/>
            <person name="Luo M.C."/>
            <person name="Thudi M."/>
            <person name="Gowda C.L."/>
            <person name="Singh N.P."/>
            <person name="Lichtenzveig J."/>
            <person name="Gali K.K."/>
            <person name="Rubio J."/>
            <person name="Nadarajan N."/>
            <person name="Dolezel J."/>
            <person name="Bansal K.C."/>
            <person name="Xu X."/>
            <person name="Edwards D."/>
            <person name="Zhang G."/>
            <person name="Kahl G."/>
            <person name="Gil J."/>
            <person name="Singh K.B."/>
            <person name="Datta S.K."/>
            <person name="Jackson S.A."/>
            <person name="Wang J."/>
            <person name="Cook D.R."/>
        </authorList>
    </citation>
    <scope>NUCLEOTIDE SEQUENCE [LARGE SCALE GENOMIC DNA]</scope>
    <source>
        <strain evidence="15">cv. CDC Frontier</strain>
    </source>
</reference>
<dbReference type="SMART" id="SM00856">
    <property type="entry name" value="PMEI"/>
    <property type="match status" value="1"/>
</dbReference>
<dbReference type="InterPro" id="IPR035513">
    <property type="entry name" value="Invertase/methylesterase_inhib"/>
</dbReference>
<comment type="similarity">
    <text evidence="3">In the N-terminal section; belongs to the PMEI family.</text>
</comment>
<accession>A0A1S2YGC4</accession>
<keyword evidence="6" id="KW-0134">Cell wall</keyword>
<dbReference type="GO" id="GO:0004857">
    <property type="term" value="F:enzyme inhibitor activity"/>
    <property type="evidence" value="ECO:0007669"/>
    <property type="project" value="InterPro"/>
</dbReference>
<keyword evidence="6" id="KW-0964">Secreted</keyword>
<evidence type="ECO:0000256" key="9">
    <source>
        <dbReference type="ARBA" id="ARBA00023157"/>
    </source>
</evidence>
<dbReference type="eggNOG" id="ENOG502QW0X">
    <property type="taxonomic scope" value="Eukaryota"/>
</dbReference>
<evidence type="ECO:0000256" key="4">
    <source>
        <dbReference type="ARBA" id="ARBA00007786"/>
    </source>
</evidence>
<dbReference type="CDD" id="cd15798">
    <property type="entry name" value="PMEI-like_3"/>
    <property type="match status" value="1"/>
</dbReference>
<keyword evidence="10" id="KW-0325">Glycoprotein</keyword>
<dbReference type="Proteomes" id="UP000087171">
    <property type="component" value="Chromosome Ca6"/>
</dbReference>
<sequence length="549" mass="59919">MASLFTFTLFIFFTLSTASRSHKHHSPTPAPTPTLSPTAVPDIQQACKATRFPQQCESSLSNLPPNPTTLQLLQSAISLSSDNLVTAKSMVKSILDSSSTSRNRTVAATTCIEVLTNSQHRISLSQDALPRGRTKDARAWLSAALAYQYDCWNGLKYANDTRAVGEAMSFIDSLSMLSSNALAMAFSYDVYGNDTSSWKPPSTERNGFWEASGSGGGSDFKGGIPSTLTPDVTVCKGGENKCYKTVQEAVNAAPDNSVEGKRFVIYIKEGVYEETVRVPLEKRNVVFLGDGMGKTVITGSANVGQPGMTTYNSATVAVIGDGFMAKDLTIQNTAGPDAHQAVAVRVDSDLSVIENCEFIGNQDTLYAHSLRQFYKSCRIIGNVDFIFGNSAAIFQDCQVLVRPRQLKPEKGENNAITAHGRTDPSQTTGFVFQNCLINGTEDYMALYHNNPKVHKNYLGRPWKEYSRTVFIHSVLGELVTPQGWMPWSGDFALKTLYYGEFDNSGEGSDLSQRVSWSSKIPAEHVLTYSADNFIQGGEWISPSLLSAHQ</sequence>
<dbReference type="EC" id="3.1.1.11" evidence="5"/>
<comment type="function">
    <text evidence="12">Acts in the modification of cell walls via demethylesterification of cell wall pectin.</text>
</comment>
<dbReference type="PANTHER" id="PTHR31707">
    <property type="entry name" value="PECTINESTERASE"/>
    <property type="match status" value="1"/>
</dbReference>
<keyword evidence="7" id="KW-0378">Hydrolase</keyword>
<dbReference type="KEGG" id="cam:101494914"/>
<comment type="subcellular location">
    <subcellularLocation>
        <location evidence="1">Secreted</location>
        <location evidence="1">Cell wall</location>
    </subcellularLocation>
</comment>
<evidence type="ECO:0000256" key="12">
    <source>
        <dbReference type="ARBA" id="ARBA00057335"/>
    </source>
</evidence>
<feature type="signal peptide" evidence="13">
    <location>
        <begin position="1"/>
        <end position="18"/>
    </location>
</feature>
<dbReference type="PaxDb" id="3827-XP_004503950.1"/>
<dbReference type="Gene3D" id="2.160.20.10">
    <property type="entry name" value="Single-stranded right-handed beta-helix, Pectin lyase-like"/>
    <property type="match status" value="1"/>
</dbReference>
<dbReference type="Pfam" id="PF01095">
    <property type="entry name" value="Pectinesterase"/>
    <property type="match status" value="1"/>
</dbReference>
<dbReference type="GO" id="GO:0045490">
    <property type="term" value="P:pectin catabolic process"/>
    <property type="evidence" value="ECO:0007669"/>
    <property type="project" value="UniProtKB-UniPathway"/>
</dbReference>
<dbReference type="RefSeq" id="XP_004503950.1">
    <property type="nucleotide sequence ID" value="XM_004503893.3"/>
</dbReference>
<evidence type="ECO:0000313" key="15">
    <source>
        <dbReference type="Proteomes" id="UP000087171"/>
    </source>
</evidence>
<evidence type="ECO:0000256" key="8">
    <source>
        <dbReference type="ARBA" id="ARBA00023085"/>
    </source>
</evidence>
<comment type="similarity">
    <text evidence="4">In the C-terminal section; belongs to the pectinesterase family.</text>
</comment>
<gene>
    <name evidence="16" type="primary">LOC101494914</name>
</gene>
<evidence type="ECO:0000256" key="2">
    <source>
        <dbReference type="ARBA" id="ARBA00005184"/>
    </source>
</evidence>
<dbReference type="InterPro" id="IPR011050">
    <property type="entry name" value="Pectin_lyase_fold/virulence"/>
</dbReference>
<keyword evidence="8" id="KW-0063">Aspartyl esterase</keyword>